<dbReference type="Proteomes" id="UP000598467">
    <property type="component" value="Unassembled WGS sequence"/>
</dbReference>
<proteinExistence type="inferred from homology"/>
<evidence type="ECO:0000313" key="3">
    <source>
        <dbReference type="EMBL" id="MBD1546032.1"/>
    </source>
</evidence>
<dbReference type="Gene3D" id="1.10.10.10">
    <property type="entry name" value="Winged helix-like DNA-binding domain superfamily/Winged helix DNA-binding domain"/>
    <property type="match status" value="1"/>
</dbReference>
<evidence type="ECO:0000256" key="2">
    <source>
        <dbReference type="SAM" id="MobiDB-lite"/>
    </source>
</evidence>
<dbReference type="EMBL" id="JABFCZ010000006">
    <property type="protein sequence ID" value="MBD1546032.1"/>
    <property type="molecule type" value="Genomic_DNA"/>
</dbReference>
<name>A0A926P3L0_9HYPH</name>
<dbReference type="GO" id="GO:0043565">
    <property type="term" value="F:sequence-specific DNA binding"/>
    <property type="evidence" value="ECO:0007669"/>
    <property type="project" value="InterPro"/>
</dbReference>
<dbReference type="SUPFAM" id="SSF48295">
    <property type="entry name" value="TrpR-like"/>
    <property type="match status" value="1"/>
</dbReference>
<accession>A0A926P3L0</accession>
<dbReference type="Pfam" id="PF01527">
    <property type="entry name" value="HTH_Tnp_1"/>
    <property type="match status" value="1"/>
</dbReference>
<organism evidence="3 4">
    <name type="scientific">Roseibium aggregatum</name>
    <dbReference type="NCBI Taxonomy" id="187304"/>
    <lineage>
        <taxon>Bacteria</taxon>
        <taxon>Pseudomonadati</taxon>
        <taxon>Pseudomonadota</taxon>
        <taxon>Alphaproteobacteria</taxon>
        <taxon>Hyphomicrobiales</taxon>
        <taxon>Stappiaceae</taxon>
        <taxon>Roseibium</taxon>
    </lineage>
</organism>
<feature type="compositionally biased region" description="Polar residues" evidence="2">
    <location>
        <begin position="88"/>
        <end position="101"/>
    </location>
</feature>
<dbReference type="GO" id="GO:0004803">
    <property type="term" value="F:transposase activity"/>
    <property type="evidence" value="ECO:0007669"/>
    <property type="project" value="InterPro"/>
</dbReference>
<dbReference type="PANTHER" id="PTHR37936:SF3">
    <property type="entry name" value="TRANSPOSASE INSC FOR INSERTION ELEMENT IS2A-RELATED"/>
    <property type="match status" value="1"/>
</dbReference>
<comment type="caution">
    <text evidence="3">The sequence shown here is derived from an EMBL/GenBank/DDBJ whole genome shotgun (WGS) entry which is preliminary data.</text>
</comment>
<sequence length="108" mass="11719">MDASPQRPRRRWSEEAKARLVEASLEPGANVSAIAREAGLSPSQLFGWRRKAVRSGAVRPREEANQLGTASRTWKLLSSVIGADIETDTVSSSAPSVSQPLAHNLMPR</sequence>
<dbReference type="PANTHER" id="PTHR37936">
    <property type="entry name" value="TRANSPOSASE INSC FOR INSERTION ELEMENT IS2A-RELATED"/>
    <property type="match status" value="1"/>
</dbReference>
<comment type="similarity">
    <text evidence="1">Belongs to the transposase 8 family.</text>
</comment>
<dbReference type="InterPro" id="IPR010921">
    <property type="entry name" value="Trp_repressor/repl_initiator"/>
</dbReference>
<dbReference type="InterPro" id="IPR002514">
    <property type="entry name" value="Transposase_8"/>
</dbReference>
<evidence type="ECO:0000313" key="4">
    <source>
        <dbReference type="Proteomes" id="UP000598467"/>
    </source>
</evidence>
<protein>
    <submittedName>
        <fullName evidence="3">Transposase</fullName>
    </submittedName>
</protein>
<gene>
    <name evidence="3" type="ORF">HK439_07150</name>
</gene>
<feature type="region of interest" description="Disordered" evidence="2">
    <location>
        <begin position="88"/>
        <end position="108"/>
    </location>
</feature>
<reference evidence="3" key="1">
    <citation type="submission" date="2020-05" db="EMBL/GenBank/DDBJ databases">
        <title>Identification of trans-AT polyketide cluster in two marine bacteria, producers of a novel glutaramide-containing polyketide sesbanimide D and analogs.</title>
        <authorList>
            <person name="Kacar D."/>
            <person name="Rodriguez P."/>
            <person name="Canedo L."/>
            <person name="Gonzalez E."/>
            <person name="Galan B."/>
            <person name="De La Calle F."/>
            <person name="Garcia J.L."/>
        </authorList>
    </citation>
    <scope>NUCLEOTIDE SEQUENCE</scope>
    <source>
        <strain evidence="3">PHM038</strain>
    </source>
</reference>
<dbReference type="AlphaFoldDB" id="A0A926P3L0"/>
<evidence type="ECO:0000256" key="1">
    <source>
        <dbReference type="ARBA" id="ARBA00009964"/>
    </source>
</evidence>
<dbReference type="GO" id="GO:0006313">
    <property type="term" value="P:DNA transposition"/>
    <property type="evidence" value="ECO:0007669"/>
    <property type="project" value="InterPro"/>
</dbReference>
<dbReference type="InterPro" id="IPR036388">
    <property type="entry name" value="WH-like_DNA-bd_sf"/>
</dbReference>